<sequence length="235" mass="25423">STSESIKTSVGSLRCRSFLSLVPPILGSAPLVLNHRVAITVARRKLQRQQSFALPRFVVVQQQVSQRRVDVLFVVRTRALHLLTSSHSNECHAQRAVHSDSNVAVHMHDMPDKALAALEVLPAATPSAGTHSGDREDAWHRRSRISQLPQVARVSLYVRADVLFEDGGCDAVVLKFAEPAACGVEAAKEVVADKNGYGVRIGEVEGCAQRRDAGFNGEEACARNVGCGGHYVRGV</sequence>
<comment type="caution">
    <text evidence="1">The sequence shown here is derived from an EMBL/GenBank/DDBJ whole genome shotgun (WGS) entry which is preliminary data.</text>
</comment>
<name>A0A550BW08_9AGAR</name>
<dbReference type="EMBL" id="VDMD01000060">
    <property type="protein sequence ID" value="TRM56717.1"/>
    <property type="molecule type" value="Genomic_DNA"/>
</dbReference>
<reference evidence="1 2" key="1">
    <citation type="journal article" date="2019" name="New Phytol.">
        <title>Comparative genomics reveals unique wood-decay strategies and fruiting body development in the Schizophyllaceae.</title>
        <authorList>
            <person name="Almasi E."/>
            <person name="Sahu N."/>
            <person name="Krizsan K."/>
            <person name="Balint B."/>
            <person name="Kovacs G.M."/>
            <person name="Kiss B."/>
            <person name="Cseklye J."/>
            <person name="Drula E."/>
            <person name="Henrissat B."/>
            <person name="Nagy I."/>
            <person name="Chovatia M."/>
            <person name="Adam C."/>
            <person name="LaButti K."/>
            <person name="Lipzen A."/>
            <person name="Riley R."/>
            <person name="Grigoriev I.V."/>
            <person name="Nagy L.G."/>
        </authorList>
    </citation>
    <scope>NUCLEOTIDE SEQUENCE [LARGE SCALE GENOMIC DNA]</scope>
    <source>
        <strain evidence="1 2">NL-1724</strain>
    </source>
</reference>
<evidence type="ECO:0000313" key="2">
    <source>
        <dbReference type="Proteomes" id="UP000320762"/>
    </source>
</evidence>
<proteinExistence type="predicted"/>
<protein>
    <submittedName>
        <fullName evidence="1">Uncharacterized protein</fullName>
    </submittedName>
</protein>
<dbReference type="AlphaFoldDB" id="A0A550BW08"/>
<accession>A0A550BW08</accession>
<gene>
    <name evidence="1" type="ORF">BD626DRAFT_618496</name>
</gene>
<evidence type="ECO:0000313" key="1">
    <source>
        <dbReference type="EMBL" id="TRM56717.1"/>
    </source>
</evidence>
<organism evidence="1 2">
    <name type="scientific">Schizophyllum amplum</name>
    <dbReference type="NCBI Taxonomy" id="97359"/>
    <lineage>
        <taxon>Eukaryota</taxon>
        <taxon>Fungi</taxon>
        <taxon>Dikarya</taxon>
        <taxon>Basidiomycota</taxon>
        <taxon>Agaricomycotina</taxon>
        <taxon>Agaricomycetes</taxon>
        <taxon>Agaricomycetidae</taxon>
        <taxon>Agaricales</taxon>
        <taxon>Schizophyllaceae</taxon>
        <taxon>Schizophyllum</taxon>
    </lineage>
</organism>
<keyword evidence="2" id="KW-1185">Reference proteome</keyword>
<feature type="non-terminal residue" evidence="1">
    <location>
        <position position="1"/>
    </location>
</feature>
<dbReference type="Proteomes" id="UP000320762">
    <property type="component" value="Unassembled WGS sequence"/>
</dbReference>